<evidence type="ECO:0000313" key="3">
    <source>
        <dbReference type="Proteomes" id="UP001359485"/>
    </source>
</evidence>
<protein>
    <submittedName>
        <fullName evidence="2">Uncharacterized protein</fullName>
    </submittedName>
</protein>
<name>A0ABR1BGJ8_POLSC</name>
<gene>
    <name evidence="2" type="ORF">RUM44_012799</name>
</gene>
<evidence type="ECO:0000256" key="1">
    <source>
        <dbReference type="SAM" id="MobiDB-lite"/>
    </source>
</evidence>
<comment type="caution">
    <text evidence="2">The sequence shown here is derived from an EMBL/GenBank/DDBJ whole genome shotgun (WGS) entry which is preliminary data.</text>
</comment>
<dbReference type="EMBL" id="JAWJWF010000001">
    <property type="protein sequence ID" value="KAK6641097.1"/>
    <property type="molecule type" value="Genomic_DNA"/>
</dbReference>
<organism evidence="2 3">
    <name type="scientific">Polyplax serrata</name>
    <name type="common">Common mouse louse</name>
    <dbReference type="NCBI Taxonomy" id="468196"/>
    <lineage>
        <taxon>Eukaryota</taxon>
        <taxon>Metazoa</taxon>
        <taxon>Ecdysozoa</taxon>
        <taxon>Arthropoda</taxon>
        <taxon>Hexapoda</taxon>
        <taxon>Insecta</taxon>
        <taxon>Pterygota</taxon>
        <taxon>Neoptera</taxon>
        <taxon>Paraneoptera</taxon>
        <taxon>Psocodea</taxon>
        <taxon>Troctomorpha</taxon>
        <taxon>Phthiraptera</taxon>
        <taxon>Anoplura</taxon>
        <taxon>Polyplacidae</taxon>
        <taxon>Polyplax</taxon>
    </lineage>
</organism>
<proteinExistence type="predicted"/>
<feature type="region of interest" description="Disordered" evidence="1">
    <location>
        <begin position="144"/>
        <end position="173"/>
    </location>
</feature>
<dbReference type="Proteomes" id="UP001359485">
    <property type="component" value="Unassembled WGS sequence"/>
</dbReference>
<reference evidence="2 3" key="1">
    <citation type="submission" date="2023-09" db="EMBL/GenBank/DDBJ databases">
        <title>Genomes of two closely related lineages of the louse Polyplax serrata with different host specificities.</title>
        <authorList>
            <person name="Martinu J."/>
            <person name="Tarabai H."/>
            <person name="Stefka J."/>
            <person name="Hypsa V."/>
        </authorList>
    </citation>
    <scope>NUCLEOTIDE SEQUENCE [LARGE SCALE GENOMIC DNA]</scope>
    <source>
        <strain evidence="2">98ZLc_SE</strain>
    </source>
</reference>
<accession>A0ABR1BGJ8</accession>
<feature type="region of interest" description="Disordered" evidence="1">
    <location>
        <begin position="1"/>
        <end position="21"/>
    </location>
</feature>
<evidence type="ECO:0000313" key="2">
    <source>
        <dbReference type="EMBL" id="KAK6641097.1"/>
    </source>
</evidence>
<keyword evidence="3" id="KW-1185">Reference proteome</keyword>
<sequence length="173" mass="19543">MRSPRRSSEVGNTKTDGHEVAQLERNRTDLGATLTDGKITAPEIGHGLLEKSILTDLDEFKTGLDRVSRSLIQSEPNKKSGVQLTRGKNKWFATVQPETLKKKCPRPAFCVAWTSMWSQTLKRVRAHYPKLRRVRSCLRRRLGPGASHQTVAQSPAHIPFTPQEKSQKRKHPT</sequence>